<feature type="domain" description="Sulfotransferase" evidence="3">
    <location>
        <begin position="17"/>
        <end position="125"/>
    </location>
</feature>
<proteinExistence type="inferred from homology"/>
<evidence type="ECO:0000313" key="5">
    <source>
        <dbReference type="Proteomes" id="UP000754644"/>
    </source>
</evidence>
<dbReference type="SUPFAM" id="SSF52540">
    <property type="entry name" value="P-loop containing nucleoside triphosphate hydrolases"/>
    <property type="match status" value="1"/>
</dbReference>
<evidence type="ECO:0000256" key="2">
    <source>
        <dbReference type="ARBA" id="ARBA00022679"/>
    </source>
</evidence>
<dbReference type="AlphaFoldDB" id="A0A972W199"/>
<organism evidence="4 5">
    <name type="scientific">SAR86 cluster bacterium</name>
    <dbReference type="NCBI Taxonomy" id="2030880"/>
    <lineage>
        <taxon>Bacteria</taxon>
        <taxon>Pseudomonadati</taxon>
        <taxon>Pseudomonadota</taxon>
        <taxon>Gammaproteobacteria</taxon>
        <taxon>SAR86 cluster</taxon>
    </lineage>
</organism>
<dbReference type="Gene3D" id="3.40.50.300">
    <property type="entry name" value="P-loop containing nucleotide triphosphate hydrolases"/>
    <property type="match status" value="1"/>
</dbReference>
<accession>A0A972W199</accession>
<evidence type="ECO:0000313" key="4">
    <source>
        <dbReference type="EMBL" id="NQV66457.1"/>
    </source>
</evidence>
<dbReference type="EMBL" id="JABMOJ010000521">
    <property type="protein sequence ID" value="NQV66457.1"/>
    <property type="molecule type" value="Genomic_DNA"/>
</dbReference>
<name>A0A972W199_9GAMM</name>
<dbReference type="InterPro" id="IPR000863">
    <property type="entry name" value="Sulfotransferase_dom"/>
</dbReference>
<evidence type="ECO:0000256" key="1">
    <source>
        <dbReference type="ARBA" id="ARBA00005771"/>
    </source>
</evidence>
<comment type="similarity">
    <text evidence="1">Belongs to the sulfotransferase 1 family.</text>
</comment>
<protein>
    <submittedName>
        <fullName evidence="4">Sulfotransferase domain-containing protein</fullName>
    </submittedName>
</protein>
<gene>
    <name evidence="4" type="ORF">HQ497_13935</name>
</gene>
<dbReference type="PANTHER" id="PTHR11783">
    <property type="entry name" value="SULFOTRANSFERASE SULT"/>
    <property type="match status" value="1"/>
</dbReference>
<comment type="caution">
    <text evidence="4">The sequence shown here is derived from an EMBL/GenBank/DDBJ whole genome shotgun (WGS) entry which is preliminary data.</text>
</comment>
<dbReference type="Proteomes" id="UP000754644">
    <property type="component" value="Unassembled WGS sequence"/>
</dbReference>
<evidence type="ECO:0000259" key="3">
    <source>
        <dbReference type="Pfam" id="PF00685"/>
    </source>
</evidence>
<dbReference type="Pfam" id="PF00685">
    <property type="entry name" value="Sulfotransfer_1"/>
    <property type="match status" value="1"/>
</dbReference>
<keyword evidence="2" id="KW-0808">Transferase</keyword>
<dbReference type="InterPro" id="IPR027417">
    <property type="entry name" value="P-loop_NTPase"/>
</dbReference>
<dbReference type="GO" id="GO:0008146">
    <property type="term" value="F:sulfotransferase activity"/>
    <property type="evidence" value="ECO:0007669"/>
    <property type="project" value="InterPro"/>
</dbReference>
<reference evidence="4" key="1">
    <citation type="submission" date="2020-05" db="EMBL/GenBank/DDBJ databases">
        <title>Sulfur intermediates as new biogeochemical hubs in an aquatic model microbial ecosystem.</title>
        <authorList>
            <person name="Vigneron A."/>
        </authorList>
    </citation>
    <scope>NUCLEOTIDE SEQUENCE</scope>
    <source>
        <strain evidence="4">Bin.250</strain>
    </source>
</reference>
<sequence length="145" mass="16649">MFILTNPDWLENDGYPFWSLWDNVRTWWEIRNLPNVLFVHFGNLKTDMPGEIRRIADFIETPVDESKWEEILLHCSFDYMKANAAKSVPLGGAFWEGGAETFIHKGINGRWRDVLSAADSAKYEQRAVAELGDECAHWLATGDLS</sequence>